<dbReference type="OrthoDB" id="8704087at2"/>
<sequence>MPEEIIYVYYDTVGNNVLSKGIVGQVKDIPLKNIPKNILLIKNDYTNGTYDDYTGFQTIRGQANVISFLKDGLAQPHKVGSWIDFSNIEMLHQLTPVEISEILYIGHAHNYLHSPFYYKLQNNYIYLTMQNGFTKIYYRYLDEFLDHFADAISKRMEKFVNTRKRIFQKEQTVSAFQISDKQEMIRLFREGVCFSFKQMTITDAVYTVPIFIVEDKLATMKTPFSDTEAVGSLTYNKETDVWGLDYDLS</sequence>
<dbReference type="AlphaFoldDB" id="A0A1S6IRD9"/>
<keyword evidence="2" id="KW-1185">Reference proteome</keyword>
<gene>
    <name evidence="1" type="ORF">BW727_101685</name>
</gene>
<reference evidence="1 2" key="1">
    <citation type="journal article" date="2014" name="Int. J. Syst. Evol. Microbiol.">
        <title>Jeotgalibaca dankookensis gen. nov., sp. nov., a member of the family Carnobacteriaceae, isolated from seujeot (Korean traditional food).</title>
        <authorList>
            <person name="Lee D.G."/>
            <person name="Trujillo M.E."/>
            <person name="Kang H."/>
            <person name="Ahn T.Y."/>
        </authorList>
    </citation>
    <scope>NUCLEOTIDE SEQUENCE [LARGE SCALE GENOMIC DNA]</scope>
    <source>
        <strain evidence="1 2">EX-07</strain>
    </source>
</reference>
<dbReference type="RefSeq" id="WP_062471572.1">
    <property type="nucleotide sequence ID" value="NZ_BBYN01000030.1"/>
</dbReference>
<organism evidence="1 2">
    <name type="scientific">Jeotgalibaca dankookensis</name>
    <dbReference type="NCBI Taxonomy" id="708126"/>
    <lineage>
        <taxon>Bacteria</taxon>
        <taxon>Bacillati</taxon>
        <taxon>Bacillota</taxon>
        <taxon>Bacilli</taxon>
        <taxon>Lactobacillales</taxon>
        <taxon>Carnobacteriaceae</taxon>
        <taxon>Jeotgalibaca</taxon>
    </lineage>
</organism>
<proteinExistence type="predicted"/>
<dbReference type="STRING" id="708126.BW727_101685"/>
<dbReference type="KEGG" id="jda:BW727_101685"/>
<name>A0A1S6IRD9_9LACT</name>
<evidence type="ECO:0000313" key="2">
    <source>
        <dbReference type="Proteomes" id="UP000188993"/>
    </source>
</evidence>
<protein>
    <submittedName>
        <fullName evidence="1">Uncharacterized protein</fullName>
    </submittedName>
</protein>
<evidence type="ECO:0000313" key="1">
    <source>
        <dbReference type="EMBL" id="AQS54050.1"/>
    </source>
</evidence>
<accession>A0A1S6IRD9</accession>
<dbReference type="EMBL" id="CP019728">
    <property type="protein sequence ID" value="AQS54050.1"/>
    <property type="molecule type" value="Genomic_DNA"/>
</dbReference>
<dbReference type="Proteomes" id="UP000188993">
    <property type="component" value="Chromosome"/>
</dbReference>